<organism evidence="1 2">
    <name type="scientific">Paenibacillus glucanolyticus</name>
    <dbReference type="NCBI Taxonomy" id="59843"/>
    <lineage>
        <taxon>Bacteria</taxon>
        <taxon>Bacillati</taxon>
        <taxon>Bacillota</taxon>
        <taxon>Bacilli</taxon>
        <taxon>Bacillales</taxon>
        <taxon>Paenibacillaceae</taxon>
        <taxon>Paenibacillus</taxon>
    </lineage>
</organism>
<dbReference type="InterPro" id="IPR034660">
    <property type="entry name" value="DinB/YfiT-like"/>
</dbReference>
<dbReference type="RefSeq" id="WP_063479430.1">
    <property type="nucleotide sequence ID" value="NZ_CP147845.1"/>
</dbReference>
<protein>
    <recommendedName>
        <fullName evidence="3">DUF1569 domain-containing protein</fullName>
    </recommendedName>
</protein>
<dbReference type="Proteomes" id="UP000076796">
    <property type="component" value="Unassembled WGS sequence"/>
</dbReference>
<dbReference type="Pfam" id="PF07606">
    <property type="entry name" value="DUF1569"/>
    <property type="match status" value="1"/>
</dbReference>
<evidence type="ECO:0008006" key="3">
    <source>
        <dbReference type="Google" id="ProtNLM"/>
    </source>
</evidence>
<evidence type="ECO:0000313" key="1">
    <source>
        <dbReference type="EMBL" id="KZS48582.1"/>
    </source>
</evidence>
<keyword evidence="2" id="KW-1185">Reference proteome</keyword>
<proteinExistence type="predicted"/>
<evidence type="ECO:0000313" key="2">
    <source>
        <dbReference type="Proteomes" id="UP000076796"/>
    </source>
</evidence>
<reference evidence="1" key="1">
    <citation type="journal article" date="2016" name="Genome Announc.">
        <title>Draft genomes of two strains of Paenibacillus glucanolyticus with capability to degrade lignocellulose.</title>
        <authorList>
            <person name="Mathews S.L."/>
            <person name="Pawlak J."/>
            <person name="Grunden A.M."/>
        </authorList>
    </citation>
    <scope>NUCLEOTIDE SEQUENCE [LARGE SCALE GENOMIC DNA]</scope>
    <source>
        <strain evidence="1">SLM1</strain>
    </source>
</reference>
<sequence length="149" mass="17133">MKNIFNPTDMTEILNRIDRLSPLSQPLWGKMNVTQMLAHNSAFQDIASGITNLPRGWLGMVVGRFARPVLYNEKPVPRNMSSIPEILIADPRDFETEREQLKEKIISFQQNGPEKCTSHPHPFFGKLTPEQWGKGIYKHLDHHLKQFGV</sequence>
<name>A0A163LYF0_9BACL</name>
<dbReference type="GeneID" id="97555859"/>
<dbReference type="STRING" id="59843.A3958_22195"/>
<gene>
    <name evidence="1" type="ORF">AWU65_22935</name>
</gene>
<accession>A0A163LYF0</accession>
<dbReference type="AlphaFoldDB" id="A0A163LYF0"/>
<dbReference type="Gene3D" id="1.20.120.450">
    <property type="entry name" value="dinb family like domain"/>
    <property type="match status" value="1"/>
</dbReference>
<dbReference type="OrthoDB" id="2599194at2"/>
<dbReference type="InterPro" id="IPR011463">
    <property type="entry name" value="DUF1569"/>
</dbReference>
<dbReference type="EMBL" id="LWMH01000001">
    <property type="protein sequence ID" value="KZS48582.1"/>
    <property type="molecule type" value="Genomic_DNA"/>
</dbReference>
<comment type="caution">
    <text evidence="1">The sequence shown here is derived from an EMBL/GenBank/DDBJ whole genome shotgun (WGS) entry which is preliminary data.</text>
</comment>